<dbReference type="OrthoDB" id="96441at2759"/>
<comment type="caution">
    <text evidence="1">The sequence shown here is derived from an EMBL/GenBank/DDBJ whole genome shotgun (WGS) entry which is preliminary data.</text>
</comment>
<evidence type="ECO:0000313" key="2">
    <source>
        <dbReference type="Proteomes" id="UP001165121"/>
    </source>
</evidence>
<reference evidence="1" key="1">
    <citation type="submission" date="2023-04" db="EMBL/GenBank/DDBJ databases">
        <title>Phytophthora fragariaefolia NBRC 109709.</title>
        <authorList>
            <person name="Ichikawa N."/>
            <person name="Sato H."/>
            <person name="Tonouchi N."/>
        </authorList>
    </citation>
    <scope>NUCLEOTIDE SEQUENCE</scope>
    <source>
        <strain evidence="1">NBRC 109709</strain>
    </source>
</reference>
<dbReference type="AlphaFoldDB" id="A0A9W6Y851"/>
<organism evidence="1 2">
    <name type="scientific">Phytophthora fragariaefolia</name>
    <dbReference type="NCBI Taxonomy" id="1490495"/>
    <lineage>
        <taxon>Eukaryota</taxon>
        <taxon>Sar</taxon>
        <taxon>Stramenopiles</taxon>
        <taxon>Oomycota</taxon>
        <taxon>Peronosporomycetes</taxon>
        <taxon>Peronosporales</taxon>
        <taxon>Peronosporaceae</taxon>
        <taxon>Phytophthora</taxon>
    </lineage>
</organism>
<dbReference type="EMBL" id="BSXT01004786">
    <property type="protein sequence ID" value="GMF58940.1"/>
    <property type="molecule type" value="Genomic_DNA"/>
</dbReference>
<gene>
    <name evidence="1" type="ORF">Pfra01_002542800</name>
</gene>
<dbReference type="Proteomes" id="UP001165121">
    <property type="component" value="Unassembled WGS sequence"/>
</dbReference>
<name>A0A9W6Y851_9STRA</name>
<evidence type="ECO:0000313" key="1">
    <source>
        <dbReference type="EMBL" id="GMF58940.1"/>
    </source>
</evidence>
<accession>A0A9W6Y851</accession>
<protein>
    <submittedName>
        <fullName evidence="1">Unnamed protein product</fullName>
    </submittedName>
</protein>
<proteinExistence type="predicted"/>
<keyword evidence="2" id="KW-1185">Reference proteome</keyword>
<sequence>MTMAIPFELFSPRECVAVLQTQLFEAGFSFLNLVPSWFRTRANKAHPDLVRSVVEKVLILLNIEIAELSQPIAQAATAQASTHVVLSRLEGGALDLDVELSKREAELLGRHYLRVPNVSGLQKSTSPRGLSVGEPGPKRIQHVHVLALTPLGNPEGGVFLRKGSPVATCYTPGEKGAHSPRHISLSTNE</sequence>